<evidence type="ECO:0000313" key="2">
    <source>
        <dbReference type="Proteomes" id="UP000237000"/>
    </source>
</evidence>
<dbReference type="InParanoid" id="A0A2P5BPL8"/>
<keyword evidence="2" id="KW-1185">Reference proteome</keyword>
<dbReference type="EMBL" id="JXTC01000483">
    <property type="protein sequence ID" value="PON50726.1"/>
    <property type="molecule type" value="Genomic_DNA"/>
</dbReference>
<comment type="caution">
    <text evidence="1">The sequence shown here is derived from an EMBL/GenBank/DDBJ whole genome shotgun (WGS) entry which is preliminary data.</text>
</comment>
<dbReference type="AlphaFoldDB" id="A0A2P5BPL8"/>
<proteinExistence type="predicted"/>
<sequence>MNRDIDHGPSNLHEECYSARVRWVVVLITGYLTYTRSVIQPELVDRGIDFGPYNLHKECYSARVRWIVVLITGHLTYTRSAIQSELGGL</sequence>
<protein>
    <submittedName>
        <fullName evidence="1">Uncharacterized protein</fullName>
    </submittedName>
</protein>
<reference evidence="2" key="1">
    <citation type="submission" date="2016-06" db="EMBL/GenBank/DDBJ databases">
        <title>Parallel loss of symbiosis genes in relatives of nitrogen-fixing non-legume Parasponia.</title>
        <authorList>
            <person name="Van Velzen R."/>
            <person name="Holmer R."/>
            <person name="Bu F."/>
            <person name="Rutten L."/>
            <person name="Van Zeijl A."/>
            <person name="Liu W."/>
            <person name="Santuari L."/>
            <person name="Cao Q."/>
            <person name="Sharma T."/>
            <person name="Shen D."/>
            <person name="Roswanjaya Y."/>
            <person name="Wardhani T."/>
            <person name="Kalhor M.S."/>
            <person name="Jansen J."/>
            <person name="Van den Hoogen J."/>
            <person name="Gungor B."/>
            <person name="Hartog M."/>
            <person name="Hontelez J."/>
            <person name="Verver J."/>
            <person name="Yang W.-C."/>
            <person name="Schijlen E."/>
            <person name="Repin R."/>
            <person name="Schilthuizen M."/>
            <person name="Schranz E."/>
            <person name="Heidstra R."/>
            <person name="Miyata K."/>
            <person name="Fedorova E."/>
            <person name="Kohlen W."/>
            <person name="Bisseling T."/>
            <person name="Smit S."/>
            <person name="Geurts R."/>
        </authorList>
    </citation>
    <scope>NUCLEOTIDE SEQUENCE [LARGE SCALE GENOMIC DNA]</scope>
    <source>
        <strain evidence="2">cv. RG33-2</strain>
    </source>
</reference>
<accession>A0A2P5BPL8</accession>
<name>A0A2P5BPL8_TREOI</name>
<organism evidence="1 2">
    <name type="scientific">Trema orientale</name>
    <name type="common">Charcoal tree</name>
    <name type="synonym">Celtis orientalis</name>
    <dbReference type="NCBI Taxonomy" id="63057"/>
    <lineage>
        <taxon>Eukaryota</taxon>
        <taxon>Viridiplantae</taxon>
        <taxon>Streptophyta</taxon>
        <taxon>Embryophyta</taxon>
        <taxon>Tracheophyta</taxon>
        <taxon>Spermatophyta</taxon>
        <taxon>Magnoliopsida</taxon>
        <taxon>eudicotyledons</taxon>
        <taxon>Gunneridae</taxon>
        <taxon>Pentapetalae</taxon>
        <taxon>rosids</taxon>
        <taxon>fabids</taxon>
        <taxon>Rosales</taxon>
        <taxon>Cannabaceae</taxon>
        <taxon>Trema</taxon>
    </lineage>
</organism>
<evidence type="ECO:0000313" key="1">
    <source>
        <dbReference type="EMBL" id="PON50726.1"/>
    </source>
</evidence>
<dbReference type="Proteomes" id="UP000237000">
    <property type="component" value="Unassembled WGS sequence"/>
</dbReference>
<gene>
    <name evidence="1" type="ORF">TorRG33x02_313550</name>
</gene>